<dbReference type="AlphaFoldDB" id="A0A1V8TBU3"/>
<feature type="region of interest" description="Disordered" evidence="1">
    <location>
        <begin position="268"/>
        <end position="290"/>
    </location>
</feature>
<sequence>MRSDLSTSQLQTRHNKRGAFTFFATGNLMFAHYIDLELRSRPTALHFAPAAGNDYQRYQSLINSLWQSDSMNDERKALWTAAAANIRQFINRGMISEEQVLANGGLVGWVEEYRRWARMAVDAFLAEKWMGEVEGEVSEEGSPVGVDDGEEGDDGANGLYEGSIRTVIQRRRSGGLSAIDEQEEYEGSVAESVAGSVAESVAGSDRAVIARRSTWSMLQEAASKTFGNGGDNDKGFTQRVSTIHPYEDSGFEREAIAALSQIWSEGTGEPMIERPSRPVSPLSMSEYHAM</sequence>
<evidence type="ECO:0000313" key="3">
    <source>
        <dbReference type="Proteomes" id="UP000192596"/>
    </source>
</evidence>
<organism evidence="2 3">
    <name type="scientific">Cryoendolithus antarcticus</name>
    <dbReference type="NCBI Taxonomy" id="1507870"/>
    <lineage>
        <taxon>Eukaryota</taxon>
        <taxon>Fungi</taxon>
        <taxon>Dikarya</taxon>
        <taxon>Ascomycota</taxon>
        <taxon>Pezizomycotina</taxon>
        <taxon>Dothideomycetes</taxon>
        <taxon>Dothideomycetidae</taxon>
        <taxon>Cladosporiales</taxon>
        <taxon>Cladosporiaceae</taxon>
        <taxon>Cryoendolithus</taxon>
    </lineage>
</organism>
<reference evidence="3" key="1">
    <citation type="submission" date="2017-03" db="EMBL/GenBank/DDBJ databases">
        <title>Genomes of endolithic fungi from Antarctica.</title>
        <authorList>
            <person name="Coleine C."/>
            <person name="Masonjones S."/>
            <person name="Stajich J.E."/>
        </authorList>
    </citation>
    <scope>NUCLEOTIDE SEQUENCE [LARGE SCALE GENOMIC DNA]</scope>
    <source>
        <strain evidence="3">CCFEE 5527</strain>
    </source>
</reference>
<dbReference type="Proteomes" id="UP000192596">
    <property type="component" value="Unassembled WGS sequence"/>
</dbReference>
<keyword evidence="3" id="KW-1185">Reference proteome</keyword>
<name>A0A1V8TBU3_9PEZI</name>
<protein>
    <submittedName>
        <fullName evidence="2">Uncharacterized protein</fullName>
    </submittedName>
</protein>
<proteinExistence type="predicted"/>
<dbReference type="EMBL" id="NAJO01000011">
    <property type="protein sequence ID" value="OQO08845.1"/>
    <property type="molecule type" value="Genomic_DNA"/>
</dbReference>
<evidence type="ECO:0000313" key="2">
    <source>
        <dbReference type="EMBL" id="OQO08845.1"/>
    </source>
</evidence>
<evidence type="ECO:0000256" key="1">
    <source>
        <dbReference type="SAM" id="MobiDB-lite"/>
    </source>
</evidence>
<comment type="caution">
    <text evidence="2">The sequence shown here is derived from an EMBL/GenBank/DDBJ whole genome shotgun (WGS) entry which is preliminary data.</text>
</comment>
<dbReference type="InParanoid" id="A0A1V8TBU3"/>
<accession>A0A1V8TBU3</accession>
<gene>
    <name evidence="2" type="ORF">B0A48_05735</name>
</gene>